<dbReference type="UniPathway" id="UPA00078">
    <property type="reaction ID" value="UER00160"/>
</dbReference>
<dbReference type="RefSeq" id="WP_150092082.1">
    <property type="nucleotide sequence ID" value="NZ_VWSF01000025.1"/>
</dbReference>
<dbReference type="InterPro" id="IPR015422">
    <property type="entry name" value="PyrdxlP-dep_Trfase_small"/>
</dbReference>
<keyword evidence="5 9" id="KW-0949">S-adenosyl-L-methionine</keyword>
<evidence type="ECO:0000256" key="8">
    <source>
        <dbReference type="ARBA" id="ARBA00048449"/>
    </source>
</evidence>
<comment type="subcellular location">
    <subcellularLocation>
        <location evidence="9">Cytoplasm</location>
    </subcellularLocation>
</comment>
<evidence type="ECO:0000256" key="3">
    <source>
        <dbReference type="ARBA" id="ARBA00022576"/>
    </source>
</evidence>
<dbReference type="Pfam" id="PF00202">
    <property type="entry name" value="Aminotran_3"/>
    <property type="match status" value="1"/>
</dbReference>
<keyword evidence="7 9" id="KW-0663">Pyridoxal phosphate</keyword>
<dbReference type="GO" id="GO:0009102">
    <property type="term" value="P:biotin biosynthetic process"/>
    <property type="evidence" value="ECO:0007669"/>
    <property type="project" value="UniProtKB-UniRule"/>
</dbReference>
<dbReference type="GO" id="GO:0004141">
    <property type="term" value="F:dethiobiotin synthase activity"/>
    <property type="evidence" value="ECO:0007669"/>
    <property type="project" value="TreeGrafter"/>
</dbReference>
<feature type="binding site" evidence="9">
    <location>
        <begin position="110"/>
        <end position="111"/>
    </location>
    <ligand>
        <name>pyridoxal 5'-phosphate</name>
        <dbReference type="ChEBI" id="CHEBI:597326"/>
    </ligand>
</feature>
<evidence type="ECO:0000256" key="6">
    <source>
        <dbReference type="ARBA" id="ARBA00022756"/>
    </source>
</evidence>
<comment type="caution">
    <text evidence="10">The sequence shown here is derived from an EMBL/GenBank/DDBJ whole genome shotgun (WGS) entry which is preliminary data.</text>
</comment>
<dbReference type="Proteomes" id="UP000323426">
    <property type="component" value="Unassembled WGS sequence"/>
</dbReference>
<dbReference type="Gene3D" id="3.90.1150.10">
    <property type="entry name" value="Aspartate Aminotransferase, domain 1"/>
    <property type="match status" value="1"/>
</dbReference>
<keyword evidence="4 9" id="KW-0808">Transferase</keyword>
<dbReference type="GO" id="GO:0004015">
    <property type="term" value="F:adenosylmethionine-8-amino-7-oxononanoate transaminase activity"/>
    <property type="evidence" value="ECO:0007669"/>
    <property type="project" value="UniProtKB-UniRule"/>
</dbReference>
<evidence type="ECO:0000256" key="9">
    <source>
        <dbReference type="HAMAP-Rule" id="MF_00834"/>
    </source>
</evidence>
<dbReference type="InterPro" id="IPR005814">
    <property type="entry name" value="Aminotrans_3"/>
</dbReference>
<reference evidence="10 11" key="1">
    <citation type="submission" date="2019-09" db="EMBL/GenBank/DDBJ databases">
        <title>Genome sequence and assembly of Adhaeribacter sp.</title>
        <authorList>
            <person name="Chhetri G."/>
        </authorList>
    </citation>
    <scope>NUCLEOTIDE SEQUENCE [LARGE SCALE GENOMIC DNA]</scope>
    <source>
        <strain evidence="10 11">DK36</strain>
    </source>
</reference>
<feature type="binding site" evidence="9">
    <location>
        <position position="265"/>
    </location>
    <ligand>
        <name>substrate</name>
    </ligand>
</feature>
<dbReference type="CDD" id="cd00610">
    <property type="entry name" value="OAT_like"/>
    <property type="match status" value="1"/>
</dbReference>
<dbReference type="AlphaFoldDB" id="A0A5M6D000"/>
<keyword evidence="11" id="KW-1185">Reference proteome</keyword>
<keyword evidence="9" id="KW-0963">Cytoplasm</keyword>
<comment type="function">
    <text evidence="9">Catalyzes the transfer of the alpha-amino group from S-adenosyl-L-methionine (SAM) to 7-keto-8-aminopelargonic acid (KAPA) to form 7,8-diaminopelargonic acid (DAPA). It is the only aminotransferase known to utilize SAM as an amino donor.</text>
</comment>
<feature type="binding site" evidence="9">
    <location>
        <position position="389"/>
    </location>
    <ligand>
        <name>substrate</name>
    </ligand>
</feature>
<dbReference type="NCBIfam" id="NF004624">
    <property type="entry name" value="PRK05964.1"/>
    <property type="match status" value="1"/>
</dbReference>
<evidence type="ECO:0000256" key="5">
    <source>
        <dbReference type="ARBA" id="ARBA00022691"/>
    </source>
</evidence>
<feature type="binding site" evidence="9">
    <location>
        <position position="50"/>
    </location>
    <ligand>
        <name>substrate</name>
    </ligand>
</feature>
<dbReference type="HAMAP" id="MF_00834">
    <property type="entry name" value="BioA"/>
    <property type="match status" value="1"/>
</dbReference>
<feature type="site" description="Participates in the substrate recognition with KAPA and in a stacking interaction with the adenine ring of SAM" evidence="9">
    <location>
        <position position="15"/>
    </location>
</feature>
<dbReference type="EC" id="2.6.1.62" evidence="9"/>
<evidence type="ECO:0000313" key="11">
    <source>
        <dbReference type="Proteomes" id="UP000323426"/>
    </source>
</evidence>
<dbReference type="PIRSF" id="PIRSF000521">
    <property type="entry name" value="Transaminase_4ab_Lys_Orn"/>
    <property type="match status" value="1"/>
</dbReference>
<dbReference type="Gene3D" id="3.40.640.10">
    <property type="entry name" value="Type I PLP-dependent aspartate aminotransferase-like (Major domain)"/>
    <property type="match status" value="1"/>
</dbReference>
<comment type="catalytic activity">
    <reaction evidence="8 9">
        <text>(8S)-8-amino-7-oxononanoate + S-adenosyl-L-methionine = S-adenosyl-4-methylsulfanyl-2-oxobutanoate + (7R,8S)-7,8-diammoniononanoate</text>
        <dbReference type="Rhea" id="RHEA:16861"/>
        <dbReference type="ChEBI" id="CHEBI:16490"/>
        <dbReference type="ChEBI" id="CHEBI:59789"/>
        <dbReference type="ChEBI" id="CHEBI:149468"/>
        <dbReference type="ChEBI" id="CHEBI:149469"/>
        <dbReference type="EC" id="2.6.1.62"/>
    </reaction>
</comment>
<dbReference type="GO" id="GO:0030170">
    <property type="term" value="F:pyridoxal phosphate binding"/>
    <property type="evidence" value="ECO:0007669"/>
    <property type="project" value="UniProtKB-UniRule"/>
</dbReference>
<feature type="binding site" evidence="9">
    <location>
        <position position="236"/>
    </location>
    <ligand>
        <name>pyridoxal 5'-phosphate</name>
        <dbReference type="ChEBI" id="CHEBI:597326"/>
    </ligand>
</feature>
<protein>
    <recommendedName>
        <fullName evidence="9">Adenosylmethionine-8-amino-7-oxononanoate aminotransferase</fullName>
        <ecNumber evidence="9">2.6.1.62</ecNumber>
    </recommendedName>
    <alternativeName>
        <fullName evidence="9">7,8-diamino-pelargonic acid aminotransferase</fullName>
        <shortName evidence="9">DAPA AT</shortName>
        <shortName evidence="9">DAPA aminotransferase</shortName>
    </alternativeName>
    <alternativeName>
        <fullName evidence="9">7,8-diaminononanoate synthase</fullName>
        <shortName evidence="9">DANS</shortName>
    </alternativeName>
    <alternativeName>
        <fullName evidence="9">Diaminopelargonic acid synthase</fullName>
    </alternativeName>
</protein>
<dbReference type="GO" id="GO:0051537">
    <property type="term" value="F:2 iron, 2 sulfur cluster binding"/>
    <property type="evidence" value="ECO:0007669"/>
    <property type="project" value="UniProtKB-KW"/>
</dbReference>
<sequence>MNLTQRDQAIIWHPYTQMQTAAPPLPIVRGEGALLYDEAGNTYIDAISSWWVNLHGHCHPHITQKITEQLNRLDHVIFAGFTHEPAVALAENLLQILPANQAKVFYSDNGSTAVEVALKMAMQYWQNLGQTKYKIIAFRDSYHGDTFGAMSVSSRSAFTQPFQQYLFDVLFIDVPVTGREAETVAQLKLLTEQEDIAAFIFEPLVLGTAGMVMYSPDILNQLMQICKEHQILTIADEVMTGFGRTGRNFACEYLSKQPDMVCLSKGLTGGVMALGVTTCAQAIFEAFLSTETNKTFFHGHSYTANPIACTAGIASYELLVQPQTQQNMQRIAAQHQQFKEKLNGHPSIKNIRQTGTILALEFNMGTTSYFNQIRNRLYNFALQHQVLLRPLGNIIYIFPPYCITEEQLNIVYGVIEKMSALLTENTDSAS</sequence>
<evidence type="ECO:0000256" key="1">
    <source>
        <dbReference type="ARBA" id="ARBA00001933"/>
    </source>
</evidence>
<proteinExistence type="inferred from homology"/>
<keyword evidence="6 9" id="KW-0093">Biotin biosynthesis</keyword>
<dbReference type="SUPFAM" id="SSF53383">
    <property type="entry name" value="PLP-dependent transferases"/>
    <property type="match status" value="1"/>
</dbReference>
<dbReference type="PANTHER" id="PTHR42684">
    <property type="entry name" value="ADENOSYLMETHIONINE-8-AMINO-7-OXONONANOATE AMINOTRANSFERASE"/>
    <property type="match status" value="1"/>
</dbReference>
<comment type="pathway">
    <text evidence="2 9">Cofactor biosynthesis; biotin biosynthesis; 7,8-diaminononanoate from 8-amino-7-oxononanoate (SAM route): step 1/1.</text>
</comment>
<dbReference type="NCBIfam" id="TIGR00508">
    <property type="entry name" value="bioA"/>
    <property type="match status" value="1"/>
</dbReference>
<dbReference type="PANTHER" id="PTHR42684:SF3">
    <property type="entry name" value="ADENOSYLMETHIONINE-8-AMINO-7-OXONONANOATE AMINOTRANSFERASE"/>
    <property type="match status" value="1"/>
</dbReference>
<name>A0A5M6D000_9BACT</name>
<evidence type="ECO:0000313" key="10">
    <source>
        <dbReference type="EMBL" id="KAA5540797.1"/>
    </source>
</evidence>
<feature type="modified residue" description="N6-(pyridoxal phosphate)lysine" evidence="9">
    <location>
        <position position="265"/>
    </location>
</feature>
<feature type="binding site" evidence="9">
    <location>
        <position position="142"/>
    </location>
    <ligand>
        <name>substrate</name>
    </ligand>
</feature>
<dbReference type="GO" id="GO:0005737">
    <property type="term" value="C:cytoplasm"/>
    <property type="evidence" value="ECO:0007669"/>
    <property type="project" value="UniProtKB-SubCell"/>
</dbReference>
<evidence type="ECO:0000256" key="2">
    <source>
        <dbReference type="ARBA" id="ARBA00005063"/>
    </source>
</evidence>
<accession>A0A5M6D000</accession>
<feature type="binding site" evidence="9">
    <location>
        <begin position="300"/>
        <end position="301"/>
    </location>
    <ligand>
        <name>pyridoxal 5'-phosphate</name>
        <dbReference type="ChEBI" id="CHEBI:597326"/>
    </ligand>
</feature>
<comment type="similarity">
    <text evidence="9">Belongs to the class-III pyridoxal-phosphate-dependent aminotransferase family. BioA subfamily.</text>
</comment>
<dbReference type="InterPro" id="IPR015421">
    <property type="entry name" value="PyrdxlP-dep_Trfase_major"/>
</dbReference>
<organism evidence="10 11">
    <name type="scientific">Adhaeribacter rhizoryzae</name>
    <dbReference type="NCBI Taxonomy" id="2607907"/>
    <lineage>
        <taxon>Bacteria</taxon>
        <taxon>Pseudomonadati</taxon>
        <taxon>Bacteroidota</taxon>
        <taxon>Cytophagia</taxon>
        <taxon>Cytophagales</taxon>
        <taxon>Hymenobacteraceae</taxon>
        <taxon>Adhaeribacter</taxon>
    </lineage>
</organism>
<gene>
    <name evidence="9 10" type="primary">bioA</name>
    <name evidence="10" type="ORF">F0145_22065</name>
</gene>
<comment type="cofactor">
    <cofactor evidence="1 9">
        <name>pyridoxal 5'-phosphate</name>
        <dbReference type="ChEBI" id="CHEBI:597326"/>
    </cofactor>
</comment>
<evidence type="ECO:0000256" key="4">
    <source>
        <dbReference type="ARBA" id="ARBA00022679"/>
    </source>
</evidence>
<evidence type="ECO:0000256" key="7">
    <source>
        <dbReference type="ARBA" id="ARBA00022898"/>
    </source>
</evidence>
<dbReference type="FunFam" id="3.40.640.10:FF:000004">
    <property type="entry name" value="Acetylornithine aminotransferase"/>
    <property type="match status" value="1"/>
</dbReference>
<dbReference type="InterPro" id="IPR005815">
    <property type="entry name" value="BioA"/>
</dbReference>
<keyword evidence="3 9" id="KW-0032">Aminotransferase</keyword>
<comment type="subunit">
    <text evidence="9">Homodimer.</text>
</comment>
<dbReference type="InterPro" id="IPR015424">
    <property type="entry name" value="PyrdxlP-dep_Trfase"/>
</dbReference>
<dbReference type="EMBL" id="VWSF01000025">
    <property type="protein sequence ID" value="KAA5540797.1"/>
    <property type="molecule type" value="Genomic_DNA"/>
</dbReference>
<feature type="binding site" evidence="9">
    <location>
        <position position="299"/>
    </location>
    <ligand>
        <name>substrate</name>
    </ligand>
</feature>